<feature type="transmembrane region" description="Helical" evidence="6">
    <location>
        <begin position="60"/>
        <end position="77"/>
    </location>
</feature>
<evidence type="ECO:0000256" key="6">
    <source>
        <dbReference type="SAM" id="Phobius"/>
    </source>
</evidence>
<feature type="transmembrane region" description="Helical" evidence="6">
    <location>
        <begin position="283"/>
        <end position="302"/>
    </location>
</feature>
<dbReference type="PANTHER" id="PTHR32322:SF2">
    <property type="entry name" value="EAMA DOMAIN-CONTAINING PROTEIN"/>
    <property type="match status" value="1"/>
</dbReference>
<dbReference type="InterPro" id="IPR050638">
    <property type="entry name" value="AA-Vitamin_Transporters"/>
</dbReference>
<feature type="transmembrane region" description="Helical" evidence="6">
    <location>
        <begin position="258"/>
        <end position="277"/>
    </location>
</feature>
<evidence type="ECO:0000256" key="3">
    <source>
        <dbReference type="ARBA" id="ARBA00022692"/>
    </source>
</evidence>
<sequence length="305" mass="31989">MTSESRAAALPISPPRPGRERLVGLACALGVLAVWTGFLLSSRFGTRQFLTPWDMAALRYAGSLVVGLVIAAAFGWPRLAPGRCLALMATAAFGYPLLAYWGFRYAPTAHAAVLMTGMLPFAAALLGAVFLGELFPRGRLLSLGVVGGGILLLAADTFGAHPGAWRGDLLFLSACLSWASFTVLIRRWQVPALTATTMLALYPPLIYLPLWWLGLPSEMASASPGAIAYQLVYQGFFAVVVAGFLFTRAVNALGSARTTTITALTPALAALAAGPLLGEWLGWAGLAGVALVSVGMVLGVLGRQR</sequence>
<feature type="domain" description="EamA" evidence="7">
    <location>
        <begin position="166"/>
        <end position="298"/>
    </location>
</feature>
<keyword evidence="4 6" id="KW-1133">Transmembrane helix</keyword>
<evidence type="ECO:0000313" key="9">
    <source>
        <dbReference type="Proteomes" id="UP000460715"/>
    </source>
</evidence>
<name>A0A845BAZ3_9PROT</name>
<gene>
    <name evidence="8" type="ORF">E0493_08140</name>
</gene>
<dbReference type="GO" id="GO:0016020">
    <property type="term" value="C:membrane"/>
    <property type="evidence" value="ECO:0007669"/>
    <property type="project" value="UniProtKB-SubCell"/>
</dbReference>
<evidence type="ECO:0000313" key="8">
    <source>
        <dbReference type="EMBL" id="MXP63320.1"/>
    </source>
</evidence>
<dbReference type="SUPFAM" id="SSF103481">
    <property type="entry name" value="Multidrug resistance efflux transporter EmrE"/>
    <property type="match status" value="2"/>
</dbReference>
<keyword evidence="5 6" id="KW-0472">Membrane</keyword>
<evidence type="ECO:0000256" key="5">
    <source>
        <dbReference type="ARBA" id="ARBA00023136"/>
    </source>
</evidence>
<dbReference type="EMBL" id="SNVJ01000005">
    <property type="protein sequence ID" value="MXP63320.1"/>
    <property type="molecule type" value="Genomic_DNA"/>
</dbReference>
<dbReference type="Pfam" id="PF00892">
    <property type="entry name" value="EamA"/>
    <property type="match status" value="1"/>
</dbReference>
<dbReference type="InterPro" id="IPR000620">
    <property type="entry name" value="EamA_dom"/>
</dbReference>
<comment type="subcellular location">
    <subcellularLocation>
        <location evidence="1">Membrane</location>
        <topology evidence="1">Multi-pass membrane protein</topology>
    </subcellularLocation>
</comment>
<comment type="caution">
    <text evidence="8">The sequence shown here is derived from an EMBL/GenBank/DDBJ whole genome shotgun (WGS) entry which is preliminary data.</text>
</comment>
<dbReference type="RefSeq" id="WP_160936433.1">
    <property type="nucleotide sequence ID" value="NZ_SNVJ01000005.1"/>
</dbReference>
<reference evidence="8 9" key="1">
    <citation type="submission" date="2019-03" db="EMBL/GenBank/DDBJ databases">
        <title>Roseomonas sp. a novel Roseomonas species isolated from Sea whip Gorgonian.</title>
        <authorList>
            <person name="Li F."/>
            <person name="Pan X."/>
            <person name="Huang S."/>
            <person name="Li Z."/>
            <person name="Meng B."/>
        </authorList>
    </citation>
    <scope>NUCLEOTIDE SEQUENCE [LARGE SCALE GENOMIC DNA]</scope>
    <source>
        <strain evidence="8 9">M0104</strain>
    </source>
</reference>
<feature type="transmembrane region" description="Helical" evidence="6">
    <location>
        <begin position="192"/>
        <end position="214"/>
    </location>
</feature>
<feature type="transmembrane region" description="Helical" evidence="6">
    <location>
        <begin position="109"/>
        <end position="131"/>
    </location>
</feature>
<keyword evidence="3 6" id="KW-0812">Transmembrane</keyword>
<keyword evidence="9" id="KW-1185">Reference proteome</keyword>
<dbReference type="Proteomes" id="UP000460715">
    <property type="component" value="Unassembled WGS sequence"/>
</dbReference>
<feature type="transmembrane region" description="Helical" evidence="6">
    <location>
        <begin position="164"/>
        <end position="185"/>
    </location>
</feature>
<feature type="transmembrane region" description="Helical" evidence="6">
    <location>
        <begin position="21"/>
        <end position="40"/>
    </location>
</feature>
<organism evidence="8 9">
    <name type="scientific">Teichococcus coralli</name>
    <dbReference type="NCBI Taxonomy" id="2545983"/>
    <lineage>
        <taxon>Bacteria</taxon>
        <taxon>Pseudomonadati</taxon>
        <taxon>Pseudomonadota</taxon>
        <taxon>Alphaproteobacteria</taxon>
        <taxon>Acetobacterales</taxon>
        <taxon>Roseomonadaceae</taxon>
        <taxon>Roseomonas</taxon>
    </lineage>
</organism>
<accession>A0A845BAZ3</accession>
<feature type="transmembrane region" description="Helical" evidence="6">
    <location>
        <begin position="84"/>
        <end position="103"/>
    </location>
</feature>
<dbReference type="OrthoDB" id="7743310at2"/>
<evidence type="ECO:0000259" key="7">
    <source>
        <dbReference type="Pfam" id="PF00892"/>
    </source>
</evidence>
<protein>
    <submittedName>
        <fullName evidence="8">DMT family transporter</fullName>
    </submittedName>
</protein>
<proteinExistence type="inferred from homology"/>
<evidence type="ECO:0000256" key="1">
    <source>
        <dbReference type="ARBA" id="ARBA00004141"/>
    </source>
</evidence>
<comment type="similarity">
    <text evidence="2">Belongs to the EamA transporter family.</text>
</comment>
<feature type="transmembrane region" description="Helical" evidence="6">
    <location>
        <begin position="226"/>
        <end position="246"/>
    </location>
</feature>
<dbReference type="PANTHER" id="PTHR32322">
    <property type="entry name" value="INNER MEMBRANE TRANSPORTER"/>
    <property type="match status" value="1"/>
</dbReference>
<evidence type="ECO:0000256" key="2">
    <source>
        <dbReference type="ARBA" id="ARBA00007362"/>
    </source>
</evidence>
<dbReference type="InterPro" id="IPR037185">
    <property type="entry name" value="EmrE-like"/>
</dbReference>
<feature type="transmembrane region" description="Helical" evidence="6">
    <location>
        <begin position="140"/>
        <end position="158"/>
    </location>
</feature>
<dbReference type="AlphaFoldDB" id="A0A845BAZ3"/>
<evidence type="ECO:0000256" key="4">
    <source>
        <dbReference type="ARBA" id="ARBA00022989"/>
    </source>
</evidence>